<dbReference type="InterPro" id="IPR050490">
    <property type="entry name" value="Bact_solute-bd_prot1"/>
</dbReference>
<reference evidence="1 2" key="1">
    <citation type="submission" date="2018-09" db="EMBL/GenBank/DDBJ databases">
        <title>Genome sequencing of Lachnoanaerobaculum umeaense DSM 23576.</title>
        <authorList>
            <person name="Kook J.-K."/>
            <person name="Park S.-N."/>
            <person name="Lim Y.K."/>
        </authorList>
    </citation>
    <scope>NUCLEOTIDE SEQUENCE [LARGE SCALE GENOMIC DNA]</scope>
    <source>
        <strain evidence="2">DSM 23576 \ CCUG 58757</strain>
    </source>
</reference>
<dbReference type="InterPro" id="IPR006059">
    <property type="entry name" value="SBP"/>
</dbReference>
<keyword evidence="2" id="KW-1185">Reference proteome</keyword>
<accession>A0A385PZ04</accession>
<protein>
    <submittedName>
        <fullName evidence="1">Extracellular solute-binding protein</fullName>
    </submittedName>
</protein>
<dbReference type="Proteomes" id="UP000265562">
    <property type="component" value="Chromosome"/>
</dbReference>
<sequence length="442" mass="47324">MKKKILSVLLASALCTGLLAGCGGGKEASSGDSSAANNAATATDDNTLTVWCWDPAFNINAMNEAAKIYQKDHPDFKLNVVETPWPDIQTKLSTAGAAGDLSTLPDIFLMQDNAFWKNQISFPDVFADLTATKAIDFTKFAPGKLAYSTVNGVNYGVPFDNGTVIAAYRTDILEQAGYTIDDLTDIDWDKYMEIGKDVLAKTGKPLLSSMANESDIIMIMLQSTGASLFDDKGDPNIVGNETLKKALETYKELAESGVMTLVNDWDQYITTMNAETVAGTINGCWIMGSIRAAEDQSGKWAITNLPKLAGVGEQTNYSNNGGSSWAVNADSKKKDLAVDFLAKTFAGSTELYDNVLPSGALATWLPAGDSSAYAEKVEFFGGQEVYSMLTDFASKTPKNNTGVYYYEARDAVAAAAANILAGADVDSELKTVQDTVNFAMSK</sequence>
<evidence type="ECO:0000313" key="1">
    <source>
        <dbReference type="EMBL" id="AYA98614.1"/>
    </source>
</evidence>
<dbReference type="PROSITE" id="PS51257">
    <property type="entry name" value="PROKAR_LIPOPROTEIN"/>
    <property type="match status" value="1"/>
</dbReference>
<gene>
    <name evidence="1" type="ORF">D4A81_00955</name>
</gene>
<organism evidence="1 2">
    <name type="scientific">Lachnoanaerobaculum umeaense</name>
    <dbReference type="NCBI Taxonomy" id="617123"/>
    <lineage>
        <taxon>Bacteria</taxon>
        <taxon>Bacillati</taxon>
        <taxon>Bacillota</taxon>
        <taxon>Clostridia</taxon>
        <taxon>Lachnospirales</taxon>
        <taxon>Lachnospiraceae</taxon>
        <taxon>Lachnoanaerobaculum</taxon>
    </lineage>
</organism>
<evidence type="ECO:0000313" key="2">
    <source>
        <dbReference type="Proteomes" id="UP000265562"/>
    </source>
</evidence>
<dbReference type="PANTHER" id="PTHR43649:SF32">
    <property type="entry name" value="SUGAR BINDING SECRETED PROTEIN"/>
    <property type="match status" value="1"/>
</dbReference>
<dbReference type="KEGG" id="lua:D4A81_00955"/>
<dbReference type="RefSeq" id="WP_111525068.1">
    <property type="nucleotide sequence ID" value="NZ_CP032364.1"/>
</dbReference>
<dbReference type="OrthoDB" id="9768630at2"/>
<dbReference type="EMBL" id="CP032364">
    <property type="protein sequence ID" value="AYA98614.1"/>
    <property type="molecule type" value="Genomic_DNA"/>
</dbReference>
<dbReference type="SUPFAM" id="SSF53850">
    <property type="entry name" value="Periplasmic binding protein-like II"/>
    <property type="match status" value="1"/>
</dbReference>
<dbReference type="Pfam" id="PF13416">
    <property type="entry name" value="SBP_bac_8"/>
    <property type="match status" value="1"/>
</dbReference>
<dbReference type="AlphaFoldDB" id="A0A385PZ04"/>
<dbReference type="PANTHER" id="PTHR43649">
    <property type="entry name" value="ARABINOSE-BINDING PROTEIN-RELATED"/>
    <property type="match status" value="1"/>
</dbReference>
<proteinExistence type="predicted"/>
<name>A0A385PZ04_9FIRM</name>
<dbReference type="Gene3D" id="3.40.190.10">
    <property type="entry name" value="Periplasmic binding protein-like II"/>
    <property type="match status" value="1"/>
</dbReference>